<feature type="signal peptide" evidence="2">
    <location>
        <begin position="1"/>
        <end position="25"/>
    </location>
</feature>
<evidence type="ECO:0008006" key="5">
    <source>
        <dbReference type="Google" id="ProtNLM"/>
    </source>
</evidence>
<reference evidence="3" key="2">
    <citation type="journal article" date="2023" name="Syst. Appl. Microbiol.">
        <title>Govania unica gen. nov., sp. nov., a rare biosphere bacterium that represents a novel family in the class Alphaproteobacteria.</title>
        <authorList>
            <person name="Vandamme P."/>
            <person name="Peeters C."/>
            <person name="Hettiarachchi A."/>
            <person name="Cnockaert M."/>
            <person name="Carlier A."/>
        </authorList>
    </citation>
    <scope>NUCLEOTIDE SEQUENCE</scope>
    <source>
        <strain evidence="3">LMG 31809</strain>
    </source>
</reference>
<evidence type="ECO:0000256" key="2">
    <source>
        <dbReference type="SAM" id="SignalP"/>
    </source>
</evidence>
<keyword evidence="2" id="KW-0732">Signal</keyword>
<dbReference type="RefSeq" id="WP_274944371.1">
    <property type="nucleotide sequence ID" value="NZ_JANWOI010000004.1"/>
</dbReference>
<proteinExistence type="predicted"/>
<dbReference type="PROSITE" id="PS51257">
    <property type="entry name" value="PROKAR_LIPOPROTEIN"/>
    <property type="match status" value="1"/>
</dbReference>
<feature type="compositionally biased region" description="Low complexity" evidence="1">
    <location>
        <begin position="31"/>
        <end position="40"/>
    </location>
</feature>
<dbReference type="EMBL" id="JANWOI010000004">
    <property type="protein sequence ID" value="MDA5194666.1"/>
    <property type="molecule type" value="Genomic_DNA"/>
</dbReference>
<reference evidence="3" key="1">
    <citation type="submission" date="2022-08" db="EMBL/GenBank/DDBJ databases">
        <authorList>
            <person name="Vandamme P."/>
            <person name="Hettiarachchi A."/>
            <person name="Peeters C."/>
            <person name="Cnockaert M."/>
            <person name="Carlier A."/>
        </authorList>
    </citation>
    <scope>NUCLEOTIDE SEQUENCE</scope>
    <source>
        <strain evidence="3">LMG 31809</strain>
    </source>
</reference>
<feature type="region of interest" description="Disordered" evidence="1">
    <location>
        <begin position="31"/>
        <end position="60"/>
    </location>
</feature>
<protein>
    <recommendedName>
        <fullName evidence="5">Lipoprotein</fullName>
    </recommendedName>
</protein>
<sequence>MRDTGHYIKGLLGITVAALLLSACASTRPGTPTAATPLEATAKEPASDTSGSELPPEVRPRPRPFFDAKRFVGLDPAGVTRILGAPALRQQETFAEVWQYLSGACVLHLYFYRPKNSPADGPFKVDQALIETRPGPWGDNLNPQGICALEFSGRAPVSPAPPRPAPPLPAVKPAP</sequence>
<keyword evidence="4" id="KW-1185">Reference proteome</keyword>
<evidence type="ECO:0000256" key="1">
    <source>
        <dbReference type="SAM" id="MobiDB-lite"/>
    </source>
</evidence>
<evidence type="ECO:0000313" key="3">
    <source>
        <dbReference type="EMBL" id="MDA5194666.1"/>
    </source>
</evidence>
<feature type="region of interest" description="Disordered" evidence="1">
    <location>
        <begin position="152"/>
        <end position="175"/>
    </location>
</feature>
<gene>
    <name evidence="3" type="ORF">NYP16_11960</name>
</gene>
<name>A0A9X3TZK4_9PROT</name>
<comment type="caution">
    <text evidence="3">The sequence shown here is derived from an EMBL/GenBank/DDBJ whole genome shotgun (WGS) entry which is preliminary data.</text>
</comment>
<accession>A0A9X3TZK4</accession>
<feature type="chain" id="PRO_5040724880" description="Lipoprotein" evidence="2">
    <location>
        <begin position="26"/>
        <end position="175"/>
    </location>
</feature>
<dbReference type="Proteomes" id="UP001141619">
    <property type="component" value="Unassembled WGS sequence"/>
</dbReference>
<evidence type="ECO:0000313" key="4">
    <source>
        <dbReference type="Proteomes" id="UP001141619"/>
    </source>
</evidence>
<dbReference type="AlphaFoldDB" id="A0A9X3TZK4"/>
<organism evidence="3 4">
    <name type="scientific">Govanella unica</name>
    <dbReference type="NCBI Taxonomy" id="2975056"/>
    <lineage>
        <taxon>Bacteria</taxon>
        <taxon>Pseudomonadati</taxon>
        <taxon>Pseudomonadota</taxon>
        <taxon>Alphaproteobacteria</taxon>
        <taxon>Emcibacterales</taxon>
        <taxon>Govanellaceae</taxon>
        <taxon>Govanella</taxon>
    </lineage>
</organism>
<feature type="compositionally biased region" description="Pro residues" evidence="1">
    <location>
        <begin position="158"/>
        <end position="175"/>
    </location>
</feature>